<name>A0A811L4X3_9BILA</name>
<sequence>MGLPMVQVFMIMARQMSKPVADAVMRYGKNHFFFRDKVLVPVGRGLVNLTTRLRMRSLGLGKPDSLAPVSETAALEQASELVQQIVIFGYSVGVFAAYHFYSKANEKEVVAAEDYRLERRLDNIQLELETQKAGVVGVVKKSLFSRAPSVPEPSPPPPKDVVIHSSMPFDEALKKKSSGKKVVQVPEDQSD</sequence>
<accession>A0A811L4X3</accession>
<dbReference type="Pfam" id="PF07047">
    <property type="entry name" value="OPA3"/>
    <property type="match status" value="1"/>
</dbReference>
<evidence type="ECO:0000256" key="1">
    <source>
        <dbReference type="ARBA" id="ARBA00007584"/>
    </source>
</evidence>
<dbReference type="OrthoDB" id="2129069at2759"/>
<comment type="similarity">
    <text evidence="1">Belongs to the OPA3 family.</text>
</comment>
<feature type="region of interest" description="Disordered" evidence="3">
    <location>
        <begin position="172"/>
        <end position="191"/>
    </location>
</feature>
<evidence type="ECO:0008006" key="6">
    <source>
        <dbReference type="Google" id="ProtNLM"/>
    </source>
</evidence>
<comment type="caution">
    <text evidence="4">The sequence shown here is derived from an EMBL/GenBank/DDBJ whole genome shotgun (WGS) entry which is preliminary data.</text>
</comment>
<dbReference type="InterPro" id="IPR010754">
    <property type="entry name" value="OPA3-like"/>
</dbReference>
<evidence type="ECO:0000256" key="3">
    <source>
        <dbReference type="SAM" id="MobiDB-lite"/>
    </source>
</evidence>
<dbReference type="Proteomes" id="UP000783686">
    <property type="component" value="Unassembled WGS sequence"/>
</dbReference>
<dbReference type="GO" id="GO:0005739">
    <property type="term" value="C:mitochondrion"/>
    <property type="evidence" value="ECO:0007669"/>
    <property type="project" value="TreeGrafter"/>
</dbReference>
<keyword evidence="5" id="KW-1185">Reference proteome</keyword>
<dbReference type="EMBL" id="CAJFDH010000005">
    <property type="protein sequence ID" value="CAD5224216.1"/>
    <property type="molecule type" value="Genomic_DNA"/>
</dbReference>
<organism evidence="4 5">
    <name type="scientific">Bursaphelenchus okinawaensis</name>
    <dbReference type="NCBI Taxonomy" id="465554"/>
    <lineage>
        <taxon>Eukaryota</taxon>
        <taxon>Metazoa</taxon>
        <taxon>Ecdysozoa</taxon>
        <taxon>Nematoda</taxon>
        <taxon>Chromadorea</taxon>
        <taxon>Rhabditida</taxon>
        <taxon>Tylenchina</taxon>
        <taxon>Tylenchomorpha</taxon>
        <taxon>Aphelenchoidea</taxon>
        <taxon>Aphelenchoididae</taxon>
        <taxon>Bursaphelenchus</taxon>
    </lineage>
</organism>
<reference evidence="4" key="1">
    <citation type="submission" date="2020-09" db="EMBL/GenBank/DDBJ databases">
        <authorList>
            <person name="Kikuchi T."/>
        </authorList>
    </citation>
    <scope>NUCLEOTIDE SEQUENCE</scope>
    <source>
        <strain evidence="4">SH1</strain>
    </source>
</reference>
<proteinExistence type="inferred from homology"/>
<evidence type="ECO:0000313" key="4">
    <source>
        <dbReference type="EMBL" id="CAD5224216.1"/>
    </source>
</evidence>
<gene>
    <name evidence="4" type="ORF">BOKJ2_LOCUS10968</name>
</gene>
<dbReference type="AlphaFoldDB" id="A0A811L4X3"/>
<dbReference type="PANTHER" id="PTHR12499">
    <property type="entry name" value="OPTIC ATROPHY 3 PROTEIN OPA3"/>
    <property type="match status" value="1"/>
</dbReference>
<dbReference type="GO" id="GO:0019216">
    <property type="term" value="P:regulation of lipid metabolic process"/>
    <property type="evidence" value="ECO:0007669"/>
    <property type="project" value="TreeGrafter"/>
</dbReference>
<dbReference type="PANTHER" id="PTHR12499:SF0">
    <property type="entry name" value="OPTIC ATROPHY 3 PROTEIN"/>
    <property type="match status" value="1"/>
</dbReference>
<dbReference type="EMBL" id="CAJFCW020000005">
    <property type="protein sequence ID" value="CAG9119751.1"/>
    <property type="molecule type" value="Genomic_DNA"/>
</dbReference>
<protein>
    <recommendedName>
        <fullName evidence="6">OPA3-like protein</fullName>
    </recommendedName>
</protein>
<evidence type="ECO:0000313" key="5">
    <source>
        <dbReference type="Proteomes" id="UP000614601"/>
    </source>
</evidence>
<keyword evidence="2" id="KW-0175">Coiled coil</keyword>
<dbReference type="Proteomes" id="UP000614601">
    <property type="component" value="Unassembled WGS sequence"/>
</dbReference>
<evidence type="ECO:0000256" key="2">
    <source>
        <dbReference type="ARBA" id="ARBA00023054"/>
    </source>
</evidence>